<evidence type="ECO:0000256" key="2">
    <source>
        <dbReference type="ARBA" id="ARBA00023002"/>
    </source>
</evidence>
<comment type="caution">
    <text evidence="3">The sequence shown here is derived from an EMBL/GenBank/DDBJ whole genome shotgun (WGS) entry which is preliminary data.</text>
</comment>
<dbReference type="PANTHER" id="PTHR24320">
    <property type="entry name" value="RETINOL DEHYDROGENASE"/>
    <property type="match status" value="1"/>
</dbReference>
<reference evidence="3 4" key="1">
    <citation type="submission" date="2024-03" db="EMBL/GenBank/DDBJ databases">
        <title>Whole genomes of four grape xylem sap localized bacterial endophytes.</title>
        <authorList>
            <person name="Kumar G."/>
            <person name="Savka M.A."/>
        </authorList>
    </citation>
    <scope>NUCLEOTIDE SEQUENCE [LARGE SCALE GENOMIC DNA]</scope>
    <source>
        <strain evidence="3 4">RIT_GXS8</strain>
    </source>
</reference>
<dbReference type="InterPro" id="IPR036291">
    <property type="entry name" value="NAD(P)-bd_dom_sf"/>
</dbReference>
<protein>
    <submittedName>
        <fullName evidence="3">SDR family NAD(P)-dependent oxidoreductase</fullName>
    </submittedName>
</protein>
<dbReference type="Proteomes" id="UP001370299">
    <property type="component" value="Unassembled WGS sequence"/>
</dbReference>
<evidence type="ECO:0000256" key="1">
    <source>
        <dbReference type="ARBA" id="ARBA00006484"/>
    </source>
</evidence>
<sequence length="298" mass="30681">MDRFEWEPAAMPDQHGRTVVVTGATGGLGLVVATTLASAGARVVAGVRDLDKAARVLPAGLDLEARLVDTSSVASVTAFARQLAADGIVVDALVNNAGATLGTFGRTDEGIERTWATNVVGPAVLAEAMLPLLSGPSPRVVLVGSNLSQRTRRVPGPGGVDGPDDYSQFGVYTDSKTAAAALSVDLGERLRAAGSDIRSVIAHPGIAATGMNDQAETLAQRLGGMVARSMARTAADGARSTLWAATAPDVTEGVFVGPALRRGDRRLHVVPVRGTAADPVFRQRVRTFVDEVAARAGA</sequence>
<keyword evidence="4" id="KW-1185">Reference proteome</keyword>
<dbReference type="Pfam" id="PF00106">
    <property type="entry name" value="adh_short"/>
    <property type="match status" value="1"/>
</dbReference>
<dbReference type="RefSeq" id="WP_340196787.1">
    <property type="nucleotide sequence ID" value="NZ_JBBKAP010000047.1"/>
</dbReference>
<name>A0ABU8Y7U6_9MICO</name>
<organism evidence="3 4">
    <name type="scientific">Curtobacterium citreum</name>
    <dbReference type="NCBI Taxonomy" id="2036"/>
    <lineage>
        <taxon>Bacteria</taxon>
        <taxon>Bacillati</taxon>
        <taxon>Actinomycetota</taxon>
        <taxon>Actinomycetes</taxon>
        <taxon>Micrococcales</taxon>
        <taxon>Microbacteriaceae</taxon>
        <taxon>Curtobacterium</taxon>
    </lineage>
</organism>
<accession>A0ABU8Y7U6</accession>
<dbReference type="SUPFAM" id="SSF51735">
    <property type="entry name" value="NAD(P)-binding Rossmann-fold domains"/>
    <property type="match status" value="1"/>
</dbReference>
<dbReference type="Gene3D" id="3.40.50.720">
    <property type="entry name" value="NAD(P)-binding Rossmann-like Domain"/>
    <property type="match status" value="1"/>
</dbReference>
<comment type="similarity">
    <text evidence="1">Belongs to the short-chain dehydrogenases/reductases (SDR) family.</text>
</comment>
<proteinExistence type="inferred from homology"/>
<evidence type="ECO:0000313" key="3">
    <source>
        <dbReference type="EMBL" id="MEK0170166.1"/>
    </source>
</evidence>
<dbReference type="InterPro" id="IPR002347">
    <property type="entry name" value="SDR_fam"/>
</dbReference>
<gene>
    <name evidence="3" type="ORF">WMN62_01655</name>
</gene>
<evidence type="ECO:0000313" key="4">
    <source>
        <dbReference type="Proteomes" id="UP001370299"/>
    </source>
</evidence>
<dbReference type="PRINTS" id="PR00081">
    <property type="entry name" value="GDHRDH"/>
</dbReference>
<keyword evidence="2" id="KW-0560">Oxidoreductase</keyword>
<dbReference type="PANTHER" id="PTHR24320:SF148">
    <property type="entry name" value="NAD(P)-BINDING ROSSMANN-FOLD SUPERFAMILY PROTEIN"/>
    <property type="match status" value="1"/>
</dbReference>
<dbReference type="EMBL" id="JBBLYY010000013">
    <property type="protein sequence ID" value="MEK0170166.1"/>
    <property type="molecule type" value="Genomic_DNA"/>
</dbReference>